<dbReference type="FunFam" id="3.30.40.10:FF:000247">
    <property type="entry name" value="Uncharacterized protein, isoform B"/>
    <property type="match status" value="1"/>
</dbReference>
<evidence type="ECO:0000256" key="4">
    <source>
        <dbReference type="ARBA" id="ARBA00022771"/>
    </source>
</evidence>
<evidence type="ECO:0000256" key="5">
    <source>
        <dbReference type="ARBA" id="ARBA00022786"/>
    </source>
</evidence>
<keyword evidence="2" id="KW-0808">Transferase</keyword>
<evidence type="ECO:0000256" key="7">
    <source>
        <dbReference type="ARBA" id="ARBA00023242"/>
    </source>
</evidence>
<dbReference type="InterPro" id="IPR013083">
    <property type="entry name" value="Znf_RING/FYVE/PHD"/>
</dbReference>
<name>A0A7R9F586_9NEOP</name>
<evidence type="ECO:0000256" key="9">
    <source>
        <dbReference type="PROSITE-ProRule" id="PRU00452"/>
    </source>
</evidence>
<keyword evidence="3" id="KW-0479">Metal-binding</keyword>
<gene>
    <name evidence="12" type="ORF">TBIB3V08_LOCUS8405</name>
</gene>
<keyword evidence="5" id="KW-0833">Ubl conjugation pathway</keyword>
<keyword evidence="6" id="KW-0862">Zinc</keyword>
<dbReference type="GO" id="GO:0008270">
    <property type="term" value="F:zinc ion binding"/>
    <property type="evidence" value="ECO:0007669"/>
    <property type="project" value="UniProtKB-KW"/>
</dbReference>
<dbReference type="PANTHER" id="PTHR10782">
    <property type="entry name" value="ZINC FINGER MIZ DOMAIN-CONTAINING PROTEIN"/>
    <property type="match status" value="1"/>
</dbReference>
<evidence type="ECO:0000256" key="3">
    <source>
        <dbReference type="ARBA" id="ARBA00022723"/>
    </source>
</evidence>
<keyword evidence="4 9" id="KW-0863">Zinc-finger</keyword>
<dbReference type="PANTHER" id="PTHR10782:SF94">
    <property type="entry name" value="SUPPRESSOR OF VARIEGATION 2-10, ISOFORM I"/>
    <property type="match status" value="1"/>
</dbReference>
<dbReference type="InterPro" id="IPR004181">
    <property type="entry name" value="Znf_MIZ"/>
</dbReference>
<comment type="subcellular location">
    <subcellularLocation>
        <location evidence="1">Nucleus</location>
    </subcellularLocation>
</comment>
<proteinExistence type="predicted"/>
<dbReference type="GO" id="GO:0016925">
    <property type="term" value="P:protein sumoylation"/>
    <property type="evidence" value="ECO:0007669"/>
    <property type="project" value="TreeGrafter"/>
</dbReference>
<keyword evidence="7" id="KW-0539">Nucleus</keyword>
<sequence length="256" mass="28413">MAFAMNRRTQFTPYIGATGKRVKEKLSEDADSEIATTSLRVSLVCPLGKMRMVTPCRASTCYHLQCFDANTYLMMNERKPTWVCPVCDKPAPFDSLMIDGYFQDVLKSSRLAPDSTEIQLHQDGLWSTLTLKEEDKTEILSLSANKLNQSKEEETILDDIEVIDESSSTSSKVEPKTVVEPVTVDLTLSDSDDDFREECEKENIETAPDSSNQKSDLKCEPGITGRAPPLASASNATTMKKTTSSDDDDVIMIDLT</sequence>
<dbReference type="Gene3D" id="3.30.40.10">
    <property type="entry name" value="Zinc/RING finger domain, C3HC4 (zinc finger)"/>
    <property type="match status" value="1"/>
</dbReference>
<evidence type="ECO:0000256" key="8">
    <source>
        <dbReference type="ARBA" id="ARBA00043952"/>
    </source>
</evidence>
<evidence type="ECO:0000256" key="6">
    <source>
        <dbReference type="ARBA" id="ARBA00022833"/>
    </source>
</evidence>
<feature type="compositionally biased region" description="Acidic residues" evidence="10">
    <location>
        <begin position="245"/>
        <end position="256"/>
    </location>
</feature>
<dbReference type="GO" id="GO:0000785">
    <property type="term" value="C:chromatin"/>
    <property type="evidence" value="ECO:0007669"/>
    <property type="project" value="TreeGrafter"/>
</dbReference>
<accession>A0A7R9F586</accession>
<evidence type="ECO:0000259" key="11">
    <source>
        <dbReference type="PROSITE" id="PS51044"/>
    </source>
</evidence>
<dbReference type="PROSITE" id="PS51044">
    <property type="entry name" value="ZF_SP_RING"/>
    <property type="match status" value="1"/>
</dbReference>
<organism evidence="12">
    <name type="scientific">Timema bartmani</name>
    <dbReference type="NCBI Taxonomy" id="61472"/>
    <lineage>
        <taxon>Eukaryota</taxon>
        <taxon>Metazoa</taxon>
        <taxon>Ecdysozoa</taxon>
        <taxon>Arthropoda</taxon>
        <taxon>Hexapoda</taxon>
        <taxon>Insecta</taxon>
        <taxon>Pterygota</taxon>
        <taxon>Neoptera</taxon>
        <taxon>Polyneoptera</taxon>
        <taxon>Phasmatodea</taxon>
        <taxon>Timematodea</taxon>
        <taxon>Timematoidea</taxon>
        <taxon>Timematidae</taxon>
        <taxon>Timema</taxon>
    </lineage>
</organism>
<evidence type="ECO:0000256" key="1">
    <source>
        <dbReference type="ARBA" id="ARBA00004123"/>
    </source>
</evidence>
<feature type="region of interest" description="Disordered" evidence="10">
    <location>
        <begin position="202"/>
        <end position="256"/>
    </location>
</feature>
<dbReference type="GO" id="GO:0003712">
    <property type="term" value="F:transcription coregulator activity"/>
    <property type="evidence" value="ECO:0007669"/>
    <property type="project" value="TreeGrafter"/>
</dbReference>
<evidence type="ECO:0000256" key="2">
    <source>
        <dbReference type="ARBA" id="ARBA00022679"/>
    </source>
</evidence>
<protein>
    <recommendedName>
        <fullName evidence="11">SP-RING-type domain-containing protein</fullName>
    </recommendedName>
</protein>
<dbReference type="GO" id="GO:0006357">
    <property type="term" value="P:regulation of transcription by RNA polymerase II"/>
    <property type="evidence" value="ECO:0007669"/>
    <property type="project" value="TreeGrafter"/>
</dbReference>
<comment type="pathway">
    <text evidence="8">Protein modification.</text>
</comment>
<dbReference type="GO" id="GO:0005634">
    <property type="term" value="C:nucleus"/>
    <property type="evidence" value="ECO:0007669"/>
    <property type="project" value="UniProtKB-SubCell"/>
</dbReference>
<feature type="domain" description="SP-RING-type" evidence="11">
    <location>
        <begin position="30"/>
        <end position="111"/>
    </location>
</feature>
<evidence type="ECO:0000313" key="12">
    <source>
        <dbReference type="EMBL" id="CAD7446066.1"/>
    </source>
</evidence>
<dbReference type="Pfam" id="PF02891">
    <property type="entry name" value="zf-MIZ"/>
    <property type="match status" value="1"/>
</dbReference>
<dbReference type="GO" id="GO:0061665">
    <property type="term" value="F:SUMO ligase activity"/>
    <property type="evidence" value="ECO:0007669"/>
    <property type="project" value="TreeGrafter"/>
</dbReference>
<dbReference type="AlphaFoldDB" id="A0A7R9F586"/>
<evidence type="ECO:0000256" key="10">
    <source>
        <dbReference type="SAM" id="MobiDB-lite"/>
    </source>
</evidence>
<dbReference type="GO" id="GO:0097240">
    <property type="term" value="P:chromosome attachment to the nuclear envelope"/>
    <property type="evidence" value="ECO:0007669"/>
    <property type="project" value="UniProtKB-ARBA"/>
</dbReference>
<dbReference type="EMBL" id="OD567716">
    <property type="protein sequence ID" value="CAD7446066.1"/>
    <property type="molecule type" value="Genomic_DNA"/>
</dbReference>
<reference evidence="12" key="1">
    <citation type="submission" date="2020-11" db="EMBL/GenBank/DDBJ databases">
        <authorList>
            <person name="Tran Van P."/>
        </authorList>
    </citation>
    <scope>NUCLEOTIDE SEQUENCE</scope>
</reference>